<reference evidence="1" key="1">
    <citation type="journal article" date="2014" name="Front. Microbiol.">
        <title>High frequency of phylogenetically diverse reductive dehalogenase-homologous genes in deep subseafloor sedimentary metagenomes.</title>
        <authorList>
            <person name="Kawai M."/>
            <person name="Futagami T."/>
            <person name="Toyoda A."/>
            <person name="Takaki Y."/>
            <person name="Nishi S."/>
            <person name="Hori S."/>
            <person name="Arai W."/>
            <person name="Tsubouchi T."/>
            <person name="Morono Y."/>
            <person name="Uchiyama I."/>
            <person name="Ito T."/>
            <person name="Fujiyama A."/>
            <person name="Inagaki F."/>
            <person name="Takami H."/>
        </authorList>
    </citation>
    <scope>NUCLEOTIDE SEQUENCE</scope>
    <source>
        <strain evidence="1">Expedition CK06-06</strain>
    </source>
</reference>
<feature type="non-terminal residue" evidence="1">
    <location>
        <position position="33"/>
    </location>
</feature>
<sequence length="33" mass="3627">MSREIRIEIPSGAMDAITAMDSGCFYYEAIIDG</sequence>
<proteinExistence type="predicted"/>
<protein>
    <submittedName>
        <fullName evidence="1">Uncharacterized protein</fullName>
    </submittedName>
</protein>
<name>X1TIC8_9ZZZZ</name>
<gene>
    <name evidence="1" type="ORF">S12H4_46747</name>
</gene>
<dbReference type="EMBL" id="BARW01029041">
    <property type="protein sequence ID" value="GAJ05068.1"/>
    <property type="molecule type" value="Genomic_DNA"/>
</dbReference>
<organism evidence="1">
    <name type="scientific">marine sediment metagenome</name>
    <dbReference type="NCBI Taxonomy" id="412755"/>
    <lineage>
        <taxon>unclassified sequences</taxon>
        <taxon>metagenomes</taxon>
        <taxon>ecological metagenomes</taxon>
    </lineage>
</organism>
<accession>X1TIC8</accession>
<dbReference type="AlphaFoldDB" id="X1TIC8"/>
<evidence type="ECO:0000313" key="1">
    <source>
        <dbReference type="EMBL" id="GAJ05068.1"/>
    </source>
</evidence>
<comment type="caution">
    <text evidence="1">The sequence shown here is derived from an EMBL/GenBank/DDBJ whole genome shotgun (WGS) entry which is preliminary data.</text>
</comment>